<keyword evidence="3" id="KW-1185">Reference proteome</keyword>
<feature type="transmembrane region" description="Helical" evidence="1">
    <location>
        <begin position="48"/>
        <end position="70"/>
    </location>
</feature>
<evidence type="ECO:0000256" key="1">
    <source>
        <dbReference type="SAM" id="Phobius"/>
    </source>
</evidence>
<name>A0ABU1IQG6_9BACL</name>
<reference evidence="2 3" key="1">
    <citation type="submission" date="2023-07" db="EMBL/GenBank/DDBJ databases">
        <title>Genomic Encyclopedia of Type Strains, Phase IV (KMG-IV): sequencing the most valuable type-strain genomes for metagenomic binning, comparative biology and taxonomic classification.</title>
        <authorList>
            <person name="Goeker M."/>
        </authorList>
    </citation>
    <scope>NUCLEOTIDE SEQUENCE [LARGE SCALE GENOMIC DNA]</scope>
    <source>
        <strain evidence="2 3">DSM 45903</strain>
    </source>
</reference>
<evidence type="ECO:0000313" key="2">
    <source>
        <dbReference type="EMBL" id="MDR6227037.1"/>
    </source>
</evidence>
<sequence length="155" mass="17753">MTIKDAFGFYISHLGKILTVAITLVFPIQLFCFIFSMIVSLFYDYYGIFGAVFNMFLFLTCLFLSQVPFIQLMFQDVLEGEVELKQLYKRFFQLFFPVLMMSILFGIAVVIGLTFLIIPGIILFLVLFLFPYSDEGLARRGSARGRGICHYGLIA</sequence>
<dbReference type="EMBL" id="JAVDQG010000007">
    <property type="protein sequence ID" value="MDR6227037.1"/>
    <property type="molecule type" value="Genomic_DNA"/>
</dbReference>
<protein>
    <submittedName>
        <fullName evidence="2">Uncharacterized protein</fullName>
    </submittedName>
</protein>
<comment type="caution">
    <text evidence="2">The sequence shown here is derived from an EMBL/GenBank/DDBJ whole genome shotgun (WGS) entry which is preliminary data.</text>
</comment>
<proteinExistence type="predicted"/>
<organism evidence="2 3">
    <name type="scientific">Desmospora profundinema</name>
    <dbReference type="NCBI Taxonomy" id="1571184"/>
    <lineage>
        <taxon>Bacteria</taxon>
        <taxon>Bacillati</taxon>
        <taxon>Bacillota</taxon>
        <taxon>Bacilli</taxon>
        <taxon>Bacillales</taxon>
        <taxon>Thermoactinomycetaceae</taxon>
        <taxon>Desmospora</taxon>
    </lineage>
</organism>
<keyword evidence="1" id="KW-0472">Membrane</keyword>
<keyword evidence="1" id="KW-1133">Transmembrane helix</keyword>
<evidence type="ECO:0000313" key="3">
    <source>
        <dbReference type="Proteomes" id="UP001185012"/>
    </source>
</evidence>
<keyword evidence="1" id="KW-0812">Transmembrane</keyword>
<feature type="transmembrane region" description="Helical" evidence="1">
    <location>
        <begin position="20"/>
        <end position="42"/>
    </location>
</feature>
<accession>A0ABU1IQG6</accession>
<gene>
    <name evidence="2" type="ORF">JOE21_003049</name>
</gene>
<dbReference type="Proteomes" id="UP001185012">
    <property type="component" value="Unassembled WGS sequence"/>
</dbReference>
<feature type="transmembrane region" description="Helical" evidence="1">
    <location>
        <begin position="91"/>
        <end position="109"/>
    </location>
</feature>
<dbReference type="RefSeq" id="WP_309867763.1">
    <property type="nucleotide sequence ID" value="NZ_JAVDQG010000007.1"/>
</dbReference>